<proteinExistence type="predicted"/>
<gene>
    <name evidence="1" type="ORF">BKK47_11340</name>
</gene>
<protein>
    <submittedName>
        <fullName evidence="1">Uncharacterized protein</fullName>
    </submittedName>
</protein>
<dbReference type="RefSeq" id="WP_077494962.1">
    <property type="nucleotide sequence ID" value="NZ_MLHG01000099.1"/>
</dbReference>
<sequence>MKNERISYEKAVDLAVQLVPSHYLFEVNANRENAIDDVVYAMFEIANKIYFEINQSEEEISS</sequence>
<dbReference type="AlphaFoldDB" id="A0A1V3IA87"/>
<organism evidence="1 2">
    <name type="scientific">Rodentibacter mrazii</name>
    <dbReference type="NCBI Taxonomy" id="1908257"/>
    <lineage>
        <taxon>Bacteria</taxon>
        <taxon>Pseudomonadati</taxon>
        <taxon>Pseudomonadota</taxon>
        <taxon>Gammaproteobacteria</taxon>
        <taxon>Pasteurellales</taxon>
        <taxon>Pasteurellaceae</taxon>
        <taxon>Rodentibacter</taxon>
    </lineage>
</organism>
<keyword evidence="2" id="KW-1185">Reference proteome</keyword>
<dbReference type="EMBL" id="MLHG01000099">
    <property type="protein sequence ID" value="OOF37042.1"/>
    <property type="molecule type" value="Genomic_DNA"/>
</dbReference>
<dbReference type="Proteomes" id="UP000189426">
    <property type="component" value="Unassembled WGS sequence"/>
</dbReference>
<reference evidence="1 2" key="1">
    <citation type="submission" date="2016-10" db="EMBL/GenBank/DDBJ databases">
        <title>Rodentibacter gen. nov. and new species.</title>
        <authorList>
            <person name="Christensen H."/>
        </authorList>
    </citation>
    <scope>NUCLEOTIDE SEQUENCE [LARGE SCALE GENOMIC DNA]</scope>
    <source>
        <strain evidence="1 2">Ppn418</strain>
    </source>
</reference>
<comment type="caution">
    <text evidence="1">The sequence shown here is derived from an EMBL/GenBank/DDBJ whole genome shotgun (WGS) entry which is preliminary data.</text>
</comment>
<name>A0A1V3IA87_9PAST</name>
<dbReference type="STRING" id="1908257.BKK47_11340"/>
<evidence type="ECO:0000313" key="2">
    <source>
        <dbReference type="Proteomes" id="UP000189426"/>
    </source>
</evidence>
<accession>A0A1V3IA87</accession>
<evidence type="ECO:0000313" key="1">
    <source>
        <dbReference type="EMBL" id="OOF37042.1"/>
    </source>
</evidence>